<dbReference type="AlphaFoldDB" id="L9KPA6"/>
<sequence>MSVPESSQNEKHTLVLPCSRMCLGLVFNTVERTRRLVLGEELLKMPLPDGVTKDTAERLLHDFPLLMERSTMSFGESPVDRRYHIKAIAAKVIPTCKLIALPAVSY</sequence>
<name>L9KPA6_TUPCH</name>
<reference evidence="2" key="1">
    <citation type="submission" date="2012-07" db="EMBL/GenBank/DDBJ databases">
        <title>Genome of the Chinese tree shrew, a rising model animal genetically related to primates.</title>
        <authorList>
            <person name="Zhang G."/>
            <person name="Fan Y."/>
            <person name="Yao Y."/>
            <person name="Huang Z."/>
        </authorList>
    </citation>
    <scope>NUCLEOTIDE SEQUENCE [LARGE SCALE GENOMIC DNA]</scope>
</reference>
<protein>
    <submittedName>
        <fullName evidence="1">Uncharacterized protein</fullName>
    </submittedName>
</protein>
<organism evidence="1 2">
    <name type="scientific">Tupaia chinensis</name>
    <name type="common">Chinese tree shrew</name>
    <name type="synonym">Tupaia belangeri chinensis</name>
    <dbReference type="NCBI Taxonomy" id="246437"/>
    <lineage>
        <taxon>Eukaryota</taxon>
        <taxon>Metazoa</taxon>
        <taxon>Chordata</taxon>
        <taxon>Craniata</taxon>
        <taxon>Vertebrata</taxon>
        <taxon>Euteleostomi</taxon>
        <taxon>Mammalia</taxon>
        <taxon>Eutheria</taxon>
        <taxon>Euarchontoglires</taxon>
        <taxon>Scandentia</taxon>
        <taxon>Tupaiidae</taxon>
        <taxon>Tupaia</taxon>
    </lineage>
</organism>
<evidence type="ECO:0000313" key="2">
    <source>
        <dbReference type="Proteomes" id="UP000011518"/>
    </source>
</evidence>
<dbReference type="EMBL" id="KB320716">
    <property type="protein sequence ID" value="ELW64775.1"/>
    <property type="molecule type" value="Genomic_DNA"/>
</dbReference>
<dbReference type="InParanoid" id="L9KPA6"/>
<accession>L9KPA6</accession>
<dbReference type="Proteomes" id="UP000011518">
    <property type="component" value="Unassembled WGS sequence"/>
</dbReference>
<reference evidence="2" key="2">
    <citation type="journal article" date="2013" name="Nat. Commun.">
        <title>Genome of the Chinese tree shrew.</title>
        <authorList>
            <person name="Fan Y."/>
            <person name="Huang Z.Y."/>
            <person name="Cao C.C."/>
            <person name="Chen C.S."/>
            <person name="Chen Y.X."/>
            <person name="Fan D.D."/>
            <person name="He J."/>
            <person name="Hou H.L."/>
            <person name="Hu L."/>
            <person name="Hu X.T."/>
            <person name="Jiang X.T."/>
            <person name="Lai R."/>
            <person name="Lang Y.S."/>
            <person name="Liang B."/>
            <person name="Liao S.G."/>
            <person name="Mu D."/>
            <person name="Ma Y.Y."/>
            <person name="Niu Y.Y."/>
            <person name="Sun X.Q."/>
            <person name="Xia J.Q."/>
            <person name="Xiao J."/>
            <person name="Xiong Z.Q."/>
            <person name="Xu L."/>
            <person name="Yang L."/>
            <person name="Zhang Y."/>
            <person name="Zhao W."/>
            <person name="Zhao X.D."/>
            <person name="Zheng Y.T."/>
            <person name="Zhou J.M."/>
            <person name="Zhu Y.B."/>
            <person name="Zhang G.J."/>
            <person name="Wang J."/>
            <person name="Yao Y.G."/>
        </authorList>
    </citation>
    <scope>NUCLEOTIDE SEQUENCE [LARGE SCALE GENOMIC DNA]</scope>
</reference>
<gene>
    <name evidence="1" type="ORF">TREES_T100000616</name>
</gene>
<keyword evidence="2" id="KW-1185">Reference proteome</keyword>
<proteinExistence type="predicted"/>
<evidence type="ECO:0000313" key="1">
    <source>
        <dbReference type="EMBL" id="ELW64775.1"/>
    </source>
</evidence>